<name>A0ABP4QRZ6_9ACTN</name>
<dbReference type="PROSITE" id="PS50987">
    <property type="entry name" value="HTH_ARSR_2"/>
    <property type="match status" value="1"/>
</dbReference>
<dbReference type="SMART" id="SM00418">
    <property type="entry name" value="HTH_ARSR"/>
    <property type="match status" value="1"/>
</dbReference>
<dbReference type="InterPro" id="IPR011991">
    <property type="entry name" value="ArsR-like_HTH"/>
</dbReference>
<dbReference type="Proteomes" id="UP001500393">
    <property type="component" value="Unassembled WGS sequence"/>
</dbReference>
<keyword evidence="2" id="KW-0238">DNA-binding</keyword>
<evidence type="ECO:0000313" key="6">
    <source>
        <dbReference type="Proteomes" id="UP001500393"/>
    </source>
</evidence>
<sequence>MLRIHFDPEDLAQTTLLAEPAPLWEALLSLHMLQVGDGPVPFGAWRTRQRRWLSREIVGPLAVLAPPVGYSPDFLTPSVGSASFDEAVGVMLSTPRRRVRTDLARLAPRSGAGWVRQLAQPRAEAMHQLGQSLRIYHRSALEPYWPSIRAAVHADYLQRRDQLAAGGVGALLEGVHPRARWRDGVLEIAAFQDEELWLNGRGLQLQPSYFCWRQPIKLLDPDLPPVLVFPIRGATGLLRATQGPADSVASLVALLGRTRAMVLAQTVTEVTTTKIAVACDISLATASHQTRVLREAGLILSRRRGKSVLHTISTLGYAVLEGDHLWSRNAGGLDDGSSSPGAGRSLD</sequence>
<gene>
    <name evidence="5" type="ORF">GCM10009789_87520</name>
</gene>
<proteinExistence type="predicted"/>
<evidence type="ECO:0000256" key="3">
    <source>
        <dbReference type="ARBA" id="ARBA00023163"/>
    </source>
</evidence>
<dbReference type="InterPro" id="IPR036388">
    <property type="entry name" value="WH-like_DNA-bd_sf"/>
</dbReference>
<dbReference type="PANTHER" id="PTHR43132:SF6">
    <property type="entry name" value="HTH-TYPE TRANSCRIPTIONAL REPRESSOR CZRA"/>
    <property type="match status" value="1"/>
</dbReference>
<dbReference type="EMBL" id="BAAAOS010000077">
    <property type="protein sequence ID" value="GAA1620413.1"/>
    <property type="molecule type" value="Genomic_DNA"/>
</dbReference>
<evidence type="ECO:0000313" key="5">
    <source>
        <dbReference type="EMBL" id="GAA1620413.1"/>
    </source>
</evidence>
<dbReference type="RefSeq" id="WP_344222731.1">
    <property type="nucleotide sequence ID" value="NZ_BAAAOS010000077.1"/>
</dbReference>
<evidence type="ECO:0000256" key="1">
    <source>
        <dbReference type="ARBA" id="ARBA00023015"/>
    </source>
</evidence>
<dbReference type="PANTHER" id="PTHR43132">
    <property type="entry name" value="ARSENICAL RESISTANCE OPERON REPRESSOR ARSR-RELATED"/>
    <property type="match status" value="1"/>
</dbReference>
<dbReference type="InterPro" id="IPR036390">
    <property type="entry name" value="WH_DNA-bd_sf"/>
</dbReference>
<dbReference type="InterPro" id="IPR001845">
    <property type="entry name" value="HTH_ArsR_DNA-bd_dom"/>
</dbReference>
<keyword evidence="1" id="KW-0805">Transcription regulation</keyword>
<dbReference type="SUPFAM" id="SSF46785">
    <property type="entry name" value="Winged helix' DNA-binding domain"/>
    <property type="match status" value="1"/>
</dbReference>
<feature type="domain" description="HTH arsR-type" evidence="4">
    <location>
        <begin position="237"/>
        <end position="340"/>
    </location>
</feature>
<evidence type="ECO:0000259" key="4">
    <source>
        <dbReference type="PROSITE" id="PS50987"/>
    </source>
</evidence>
<dbReference type="CDD" id="cd00090">
    <property type="entry name" value="HTH_ARSR"/>
    <property type="match status" value="1"/>
</dbReference>
<organism evidence="5 6">
    <name type="scientific">Kribbella sancticallisti</name>
    <dbReference type="NCBI Taxonomy" id="460087"/>
    <lineage>
        <taxon>Bacteria</taxon>
        <taxon>Bacillati</taxon>
        <taxon>Actinomycetota</taxon>
        <taxon>Actinomycetes</taxon>
        <taxon>Propionibacteriales</taxon>
        <taxon>Kribbellaceae</taxon>
        <taxon>Kribbella</taxon>
    </lineage>
</organism>
<accession>A0ABP4QRZ6</accession>
<keyword evidence="3" id="KW-0804">Transcription</keyword>
<protein>
    <submittedName>
        <fullName evidence="5">Winged helix-turn-helix domain-containing protein</fullName>
    </submittedName>
</protein>
<comment type="caution">
    <text evidence="5">The sequence shown here is derived from an EMBL/GenBank/DDBJ whole genome shotgun (WGS) entry which is preliminary data.</text>
</comment>
<keyword evidence="6" id="KW-1185">Reference proteome</keyword>
<dbReference type="InterPro" id="IPR051011">
    <property type="entry name" value="Metal_resp_trans_reg"/>
</dbReference>
<dbReference type="Gene3D" id="1.10.10.10">
    <property type="entry name" value="Winged helix-like DNA-binding domain superfamily/Winged helix DNA-binding domain"/>
    <property type="match status" value="1"/>
</dbReference>
<reference evidence="6" key="1">
    <citation type="journal article" date="2019" name="Int. J. Syst. Evol. Microbiol.">
        <title>The Global Catalogue of Microorganisms (GCM) 10K type strain sequencing project: providing services to taxonomists for standard genome sequencing and annotation.</title>
        <authorList>
            <consortium name="The Broad Institute Genomics Platform"/>
            <consortium name="The Broad Institute Genome Sequencing Center for Infectious Disease"/>
            <person name="Wu L."/>
            <person name="Ma J."/>
        </authorList>
    </citation>
    <scope>NUCLEOTIDE SEQUENCE [LARGE SCALE GENOMIC DNA]</scope>
    <source>
        <strain evidence="6">JCM 14969</strain>
    </source>
</reference>
<evidence type="ECO:0000256" key="2">
    <source>
        <dbReference type="ARBA" id="ARBA00023125"/>
    </source>
</evidence>